<dbReference type="EMBL" id="MU004311">
    <property type="protein sequence ID" value="KAF2658838.1"/>
    <property type="molecule type" value="Genomic_DNA"/>
</dbReference>
<dbReference type="PANTHER" id="PTHR13379">
    <property type="entry name" value="UNCHARACTERIZED DUF1308"/>
    <property type="match status" value="1"/>
</dbReference>
<evidence type="ECO:0000256" key="1">
    <source>
        <dbReference type="SAM" id="MobiDB-lite"/>
    </source>
</evidence>
<dbReference type="Pfam" id="PF07000">
    <property type="entry name" value="DUF1308"/>
    <property type="match status" value="1"/>
</dbReference>
<organism evidence="3 4">
    <name type="scientific">Lophiostoma macrostomum CBS 122681</name>
    <dbReference type="NCBI Taxonomy" id="1314788"/>
    <lineage>
        <taxon>Eukaryota</taxon>
        <taxon>Fungi</taxon>
        <taxon>Dikarya</taxon>
        <taxon>Ascomycota</taxon>
        <taxon>Pezizomycotina</taxon>
        <taxon>Dothideomycetes</taxon>
        <taxon>Pleosporomycetidae</taxon>
        <taxon>Pleosporales</taxon>
        <taxon>Lophiostomataceae</taxon>
        <taxon>Lophiostoma</taxon>
    </lineage>
</organism>
<sequence length="523" mass="58395">MGHSLNSSFGDLSIQPSTGSTRNDDTSITSNVTDPEARSEELQATVDDLIKRCKTLHEEVETYISAVDTNQKLAKNQNPVEYRSLRNDFKNELNFLNKIVHANLTEEKARHFVVSSNLSYYEALWDAAKRSTGLISFRKYYFANREDGRRPPKGLSFGKGSGTKGKGAALVDIVAQDGFEWVRVSTISEKRLIFDLAKLGWQNDSDDEDDDEDMSDAQDDDWENDDDEDQVDIVKSARELGRAARANPIRGRPPQVRFVLTRIPAGKAREIDTVLQKMRATGAIVQCANEIPPAPALCDVLPNLLVDRSRSLSDTLNIDCTILLALISDISHRPCPVLDWYPKEVRTQIKEEENEKLLPTHLYPAIGSHAMVCTQEAADQMNLIVNTLATDAEHVRANLLLGQNDQQNSSPSELTQAWAKLSEHAIPEGFQLPIRVVPSNISEIMSRLPPIAEKIGDELSTLNKAIFFYGWAEGLTTLSSNRARARQIEYIINQHGLEDGEAGPHLWLCGESRSLIAKHGRRK</sequence>
<evidence type="ECO:0000313" key="4">
    <source>
        <dbReference type="Proteomes" id="UP000799324"/>
    </source>
</evidence>
<proteinExistence type="predicted"/>
<dbReference type="InterPro" id="IPR010733">
    <property type="entry name" value="DUF1308"/>
</dbReference>
<gene>
    <name evidence="3" type="ORF">K491DRAFT_766367</name>
</gene>
<keyword evidence="4" id="KW-1185">Reference proteome</keyword>
<evidence type="ECO:0000259" key="2">
    <source>
        <dbReference type="Pfam" id="PF07000"/>
    </source>
</evidence>
<reference evidence="3" key="1">
    <citation type="journal article" date="2020" name="Stud. Mycol.">
        <title>101 Dothideomycetes genomes: a test case for predicting lifestyles and emergence of pathogens.</title>
        <authorList>
            <person name="Haridas S."/>
            <person name="Albert R."/>
            <person name="Binder M."/>
            <person name="Bloem J."/>
            <person name="Labutti K."/>
            <person name="Salamov A."/>
            <person name="Andreopoulos B."/>
            <person name="Baker S."/>
            <person name="Barry K."/>
            <person name="Bills G."/>
            <person name="Bluhm B."/>
            <person name="Cannon C."/>
            <person name="Castanera R."/>
            <person name="Culley D."/>
            <person name="Daum C."/>
            <person name="Ezra D."/>
            <person name="Gonzalez J."/>
            <person name="Henrissat B."/>
            <person name="Kuo A."/>
            <person name="Liang C."/>
            <person name="Lipzen A."/>
            <person name="Lutzoni F."/>
            <person name="Magnuson J."/>
            <person name="Mondo S."/>
            <person name="Nolan M."/>
            <person name="Ohm R."/>
            <person name="Pangilinan J."/>
            <person name="Park H.-J."/>
            <person name="Ramirez L."/>
            <person name="Alfaro M."/>
            <person name="Sun H."/>
            <person name="Tritt A."/>
            <person name="Yoshinaga Y."/>
            <person name="Zwiers L.-H."/>
            <person name="Turgeon B."/>
            <person name="Goodwin S."/>
            <person name="Spatafora J."/>
            <person name="Crous P."/>
            <person name="Grigoriev I."/>
        </authorList>
    </citation>
    <scope>NUCLEOTIDE SEQUENCE</scope>
    <source>
        <strain evidence="3">CBS 122681</strain>
    </source>
</reference>
<dbReference type="OrthoDB" id="441890at2759"/>
<dbReference type="AlphaFoldDB" id="A0A6A6TIT9"/>
<name>A0A6A6TIT9_9PLEO</name>
<protein>
    <recommendedName>
        <fullName evidence="2">DUF1308 domain-containing protein</fullName>
    </recommendedName>
</protein>
<feature type="region of interest" description="Disordered" evidence="1">
    <location>
        <begin position="1"/>
        <end position="40"/>
    </location>
</feature>
<dbReference type="Proteomes" id="UP000799324">
    <property type="component" value="Unassembled WGS sequence"/>
</dbReference>
<evidence type="ECO:0000313" key="3">
    <source>
        <dbReference type="EMBL" id="KAF2658838.1"/>
    </source>
</evidence>
<accession>A0A6A6TIT9</accession>
<feature type="region of interest" description="Disordered" evidence="1">
    <location>
        <begin position="204"/>
        <end position="229"/>
    </location>
</feature>
<feature type="compositionally biased region" description="Polar residues" evidence="1">
    <location>
        <begin position="1"/>
        <end position="33"/>
    </location>
</feature>
<dbReference type="PANTHER" id="PTHR13379:SF0">
    <property type="entry name" value="UPF0415 PROTEIN C7ORF25"/>
    <property type="match status" value="1"/>
</dbReference>
<feature type="domain" description="DUF1308" evidence="2">
    <location>
        <begin position="316"/>
        <end position="404"/>
    </location>
</feature>